<dbReference type="CDD" id="cd18597">
    <property type="entry name" value="ABC_6TM_YOR1_D1_like"/>
    <property type="match status" value="1"/>
</dbReference>
<dbReference type="Gene3D" id="1.20.1560.10">
    <property type="entry name" value="ABC transporter type 1, transmembrane domain"/>
    <property type="match status" value="2"/>
</dbReference>
<accession>M5FWR1</accession>
<evidence type="ECO:0000256" key="3">
    <source>
        <dbReference type="ARBA" id="ARBA00022448"/>
    </source>
</evidence>
<dbReference type="SMART" id="SM00382">
    <property type="entry name" value="AAA"/>
    <property type="match status" value="2"/>
</dbReference>
<evidence type="ECO:0000256" key="2">
    <source>
        <dbReference type="ARBA" id="ARBA00009726"/>
    </source>
</evidence>
<dbReference type="FunFam" id="1.20.1560.10:FF:000010">
    <property type="entry name" value="Multidrug resistance-associated ABC transporter"/>
    <property type="match status" value="1"/>
</dbReference>
<keyword evidence="8" id="KW-0843">Virulence</keyword>
<dbReference type="PANTHER" id="PTHR24223:SF456">
    <property type="entry name" value="MULTIDRUG RESISTANCE-ASSOCIATED PROTEIN LETHAL(2)03659"/>
    <property type="match status" value="1"/>
</dbReference>
<dbReference type="FunFam" id="1.20.1560.10:FF:000061">
    <property type="entry name" value="ATP-binding cassette transporter YOR1"/>
    <property type="match status" value="1"/>
</dbReference>
<feature type="domain" description="ABC transporter" evidence="12">
    <location>
        <begin position="619"/>
        <end position="839"/>
    </location>
</feature>
<keyword evidence="6" id="KW-0067">ATP-binding</keyword>
<dbReference type="CDD" id="cd18606">
    <property type="entry name" value="ABC_6TM_YOR1_D2_like"/>
    <property type="match status" value="1"/>
</dbReference>
<sequence>MSSEKGTIPLSTAPTLEPTHSLDLEKGDQLISPATASASGDTDEKAHRRSSVHTHVGEDAAEGALDKVKQEYLKYDKPYPWYVVFSPARLATRSQLFSYRYQRVPFLSLDVPQPAASLDDAYPSPEQRANIFSQLTYSWVTPMLTLGYARPLEPPDLWKMSETRSSQLLGEKVRVAFERRHKKAEAYNSRLAAGEVSPVFWRRAWWMMRGSNKSGGYAAMEHEWRTVGGKKKASLVLALNEAVWVWFWIGGLAKVLADTSQITSPLVVKALIAYATNSYALHQQGLPTPGVGLGIGYAIILFAMQVIASLGTHMFFYRSTSTGVLLRGALISAIYSRSVHLTNRARATLTNGKLVNHISTDVSRIDFACGFFHVAWAAPIQMIVCLIILLINLGPSALAGFAFFVFATPLQTRAMKELFKMRKKSMVWTDRRAKLLQELLGGMRVIKFFAWEIPFLKRIAEYRAQELRYIRNLLLTRAANNAVAFSLPAFAAVLSFVVYSLAGNQLQPAIIFSSLTLFQLLRLPLMFLPMTLSAIADAQQALSRLYDVFVAETLSSTRETDPNLPVAIDVRDATFTWDAPAPEEGKEGKKGKKQSKRERKAAEKEAAALAIAGGAAAALQEKDTQGKKDRVFQLKDLSFIVPRGQLCAVVGAVGSGKSSLLQGLIGEMRQTSGEVKFGGSVGYCSQTAWIQNATVRNNILFGQPFEEKRYWNAIRDACLEADLEMLPNYDFTEVGERGISLSGGQKQRINIARSIYFGSDIVLLDDPLSALDAHVGKAVFHGAIQGALAGKTRVLVTHALHFLPYVDYIITMVDGVISERGTYQELMGHDGAFARFVREFGSEEERHEQEEEEVIAVEGEKSEDKKKKVAQQGMALMQTEERNTGAVAGSVYGSYLKAGRGRLLIPMLLATLAMMQIGNVMNSYWLVYWQELYWPWMPQGFYMGIYAGWGFFQAISFFLNGTVFAMLTFYASQALHRDAIDRVMHAPMSFFDTTPLGRIMNRFSKDIDTIDNLLGDALRMFCATMSAIIGAVILIGIFEPYFLIAVAVVSVGYYYAALFYRASARELKRLDSILRSSLYAHFSESLSGLATIRAYGEINRFCDDNVKRMDIENRAYWLTVVNQRWLGVRLDFLGTLLTLVVSILAVASRNSISPSQTGVVLSYILMVQQTFGWMVRQLAEVENDMNGVERVVHYAKHVEQEAPQEIPETKPAASWPEAGKIDFNDVVMSYRPGLPPVLKGLAMHVSAGEKIGIVGRTGAGKSSIMVALYRLVEIGGGNIVIDGVDISKIGLADLRSKIAIFPQDPLLFSGTLRTNLDPFGLYDDAKLWDALKRSYLVEETRMVGGDPEKDEDVPSGAQSPVMRFNLDSTIDDEGANLSVGQRSLVSLARALVKDSRVIVLDEATASVDYETDQKIQDTIAREFHDRTMLIIAHRLKTIIGCDRICVMDAGRIAEFDSPANLWEYNGIFRSMAERSSITFDDIVAATKARGRSI</sequence>
<feature type="domain" description="ABC transmembrane type-1" evidence="13">
    <location>
        <begin position="248"/>
        <end position="537"/>
    </location>
</feature>
<feature type="transmembrane region" description="Helical" evidence="11">
    <location>
        <begin position="478"/>
        <end position="502"/>
    </location>
</feature>
<dbReference type="InterPro" id="IPR017871">
    <property type="entry name" value="ABC_transporter-like_CS"/>
</dbReference>
<evidence type="ECO:0000256" key="10">
    <source>
        <dbReference type="SAM" id="MobiDB-lite"/>
    </source>
</evidence>
<evidence type="ECO:0000256" key="4">
    <source>
        <dbReference type="ARBA" id="ARBA00022692"/>
    </source>
</evidence>
<feature type="transmembrane region" description="Helical" evidence="11">
    <location>
        <begin position="1017"/>
        <end position="1035"/>
    </location>
</feature>
<evidence type="ECO:0000256" key="8">
    <source>
        <dbReference type="ARBA" id="ARBA00023026"/>
    </source>
</evidence>
<evidence type="ECO:0000256" key="7">
    <source>
        <dbReference type="ARBA" id="ARBA00022989"/>
    </source>
</evidence>
<comment type="similarity">
    <text evidence="2">Belongs to the ABC transporter superfamily. ABCC family. Conjugate transporter (TC 3.A.1.208) subfamily.</text>
</comment>
<dbReference type="OMA" id="QVTDAWT"/>
<keyword evidence="5" id="KW-0547">Nucleotide-binding</keyword>
<gene>
    <name evidence="14" type="ORF">DACRYDRAFT_81800</name>
</gene>
<protein>
    <submittedName>
        <fullName evidence="14">ABC transporter</fullName>
    </submittedName>
</protein>
<organism evidence="14 15">
    <name type="scientific">Dacryopinax primogenitus (strain DJM 731)</name>
    <name type="common">Brown rot fungus</name>
    <dbReference type="NCBI Taxonomy" id="1858805"/>
    <lineage>
        <taxon>Eukaryota</taxon>
        <taxon>Fungi</taxon>
        <taxon>Dikarya</taxon>
        <taxon>Basidiomycota</taxon>
        <taxon>Agaricomycotina</taxon>
        <taxon>Dacrymycetes</taxon>
        <taxon>Dacrymycetales</taxon>
        <taxon>Dacrymycetaceae</taxon>
        <taxon>Dacryopinax</taxon>
    </lineage>
</organism>
<evidence type="ECO:0000256" key="9">
    <source>
        <dbReference type="ARBA" id="ARBA00023136"/>
    </source>
</evidence>
<feature type="compositionally biased region" description="Polar residues" evidence="10">
    <location>
        <begin position="1"/>
        <end position="14"/>
    </location>
</feature>
<dbReference type="GO" id="GO:0016020">
    <property type="term" value="C:membrane"/>
    <property type="evidence" value="ECO:0007669"/>
    <property type="project" value="UniProtKB-SubCell"/>
</dbReference>
<feature type="compositionally biased region" description="Basic residues" evidence="10">
    <location>
        <begin position="589"/>
        <end position="599"/>
    </location>
</feature>
<dbReference type="EMBL" id="JH795868">
    <property type="protein sequence ID" value="EJU00125.1"/>
    <property type="molecule type" value="Genomic_DNA"/>
</dbReference>
<dbReference type="InterPro" id="IPR027417">
    <property type="entry name" value="P-loop_NTPase"/>
</dbReference>
<dbReference type="Pfam" id="PF00005">
    <property type="entry name" value="ABC_tran"/>
    <property type="match status" value="2"/>
</dbReference>
<keyword evidence="15" id="KW-1185">Reference proteome</keyword>
<dbReference type="GO" id="GO:0016887">
    <property type="term" value="F:ATP hydrolysis activity"/>
    <property type="evidence" value="ECO:0007669"/>
    <property type="project" value="InterPro"/>
</dbReference>
<feature type="region of interest" description="Disordered" evidence="10">
    <location>
        <begin position="1"/>
        <end position="58"/>
    </location>
</feature>
<proteinExistence type="inferred from homology"/>
<feature type="transmembrane region" description="Helical" evidence="11">
    <location>
        <begin position="1130"/>
        <end position="1147"/>
    </location>
</feature>
<dbReference type="STRING" id="1858805.M5FWR1"/>
<dbReference type="GO" id="GO:0140359">
    <property type="term" value="F:ABC-type transporter activity"/>
    <property type="evidence" value="ECO:0007669"/>
    <property type="project" value="InterPro"/>
</dbReference>
<dbReference type="PANTHER" id="PTHR24223">
    <property type="entry name" value="ATP-BINDING CASSETTE SUB-FAMILY C"/>
    <property type="match status" value="1"/>
</dbReference>
<dbReference type="InterPro" id="IPR011527">
    <property type="entry name" value="ABC1_TM_dom"/>
</dbReference>
<feature type="transmembrane region" description="Helical" evidence="11">
    <location>
        <begin position="367"/>
        <end position="391"/>
    </location>
</feature>
<dbReference type="Pfam" id="PF00664">
    <property type="entry name" value="ABC_membrane"/>
    <property type="match status" value="2"/>
</dbReference>
<dbReference type="GeneID" id="63691592"/>
<evidence type="ECO:0000313" key="15">
    <source>
        <dbReference type="Proteomes" id="UP000030653"/>
    </source>
</evidence>
<dbReference type="Proteomes" id="UP000030653">
    <property type="component" value="Unassembled WGS sequence"/>
</dbReference>
<dbReference type="SUPFAM" id="SSF90123">
    <property type="entry name" value="ABC transporter transmembrane region"/>
    <property type="match status" value="2"/>
</dbReference>
<dbReference type="OrthoDB" id="6500128at2759"/>
<comment type="subcellular location">
    <subcellularLocation>
        <location evidence="1">Membrane</location>
        <topology evidence="1">Multi-pass membrane protein</topology>
    </subcellularLocation>
</comment>
<feature type="transmembrane region" description="Helical" evidence="11">
    <location>
        <begin position="397"/>
        <end position="415"/>
    </location>
</feature>
<feature type="domain" description="ABC transporter" evidence="12">
    <location>
        <begin position="1221"/>
        <end position="1474"/>
    </location>
</feature>
<evidence type="ECO:0000256" key="5">
    <source>
        <dbReference type="ARBA" id="ARBA00022741"/>
    </source>
</evidence>
<dbReference type="Gene3D" id="3.40.50.300">
    <property type="entry name" value="P-loop containing nucleotide triphosphate hydrolases"/>
    <property type="match status" value="2"/>
</dbReference>
<evidence type="ECO:0000256" key="1">
    <source>
        <dbReference type="ARBA" id="ARBA00004141"/>
    </source>
</evidence>
<dbReference type="InterPro" id="IPR003439">
    <property type="entry name" value="ABC_transporter-like_ATP-bd"/>
</dbReference>
<feature type="transmembrane region" description="Helical" evidence="11">
    <location>
        <begin position="1041"/>
        <end position="1060"/>
    </location>
</feature>
<evidence type="ECO:0000313" key="14">
    <source>
        <dbReference type="EMBL" id="EJU00125.1"/>
    </source>
</evidence>
<evidence type="ECO:0000256" key="11">
    <source>
        <dbReference type="SAM" id="Phobius"/>
    </source>
</evidence>
<name>M5FWR1_DACPD</name>
<keyword evidence="3" id="KW-0813">Transport</keyword>
<dbReference type="GO" id="GO:0005524">
    <property type="term" value="F:ATP binding"/>
    <property type="evidence" value="ECO:0007669"/>
    <property type="project" value="UniProtKB-KW"/>
</dbReference>
<feature type="region of interest" description="Disordered" evidence="10">
    <location>
        <begin position="578"/>
        <end position="599"/>
    </location>
</feature>
<keyword evidence="9 11" id="KW-0472">Membrane</keyword>
<dbReference type="InterPro" id="IPR003593">
    <property type="entry name" value="AAA+_ATPase"/>
</dbReference>
<reference evidence="14 15" key="1">
    <citation type="journal article" date="2012" name="Science">
        <title>The Paleozoic origin of enzymatic lignin decomposition reconstructed from 31 fungal genomes.</title>
        <authorList>
            <person name="Floudas D."/>
            <person name="Binder M."/>
            <person name="Riley R."/>
            <person name="Barry K."/>
            <person name="Blanchette R.A."/>
            <person name="Henrissat B."/>
            <person name="Martinez A.T."/>
            <person name="Otillar R."/>
            <person name="Spatafora J.W."/>
            <person name="Yadav J.S."/>
            <person name="Aerts A."/>
            <person name="Benoit I."/>
            <person name="Boyd A."/>
            <person name="Carlson A."/>
            <person name="Copeland A."/>
            <person name="Coutinho P.M."/>
            <person name="de Vries R.P."/>
            <person name="Ferreira P."/>
            <person name="Findley K."/>
            <person name="Foster B."/>
            <person name="Gaskell J."/>
            <person name="Glotzer D."/>
            <person name="Gorecki P."/>
            <person name="Heitman J."/>
            <person name="Hesse C."/>
            <person name="Hori C."/>
            <person name="Igarashi K."/>
            <person name="Jurgens J.A."/>
            <person name="Kallen N."/>
            <person name="Kersten P."/>
            <person name="Kohler A."/>
            <person name="Kuees U."/>
            <person name="Kumar T.K.A."/>
            <person name="Kuo A."/>
            <person name="LaButti K."/>
            <person name="Larrondo L.F."/>
            <person name="Lindquist E."/>
            <person name="Ling A."/>
            <person name="Lombard V."/>
            <person name="Lucas S."/>
            <person name="Lundell T."/>
            <person name="Martin R."/>
            <person name="McLaughlin D.J."/>
            <person name="Morgenstern I."/>
            <person name="Morin E."/>
            <person name="Murat C."/>
            <person name="Nagy L.G."/>
            <person name="Nolan M."/>
            <person name="Ohm R.A."/>
            <person name="Patyshakuliyeva A."/>
            <person name="Rokas A."/>
            <person name="Ruiz-Duenas F.J."/>
            <person name="Sabat G."/>
            <person name="Salamov A."/>
            <person name="Samejima M."/>
            <person name="Schmutz J."/>
            <person name="Slot J.C."/>
            <person name="St John F."/>
            <person name="Stenlid J."/>
            <person name="Sun H."/>
            <person name="Sun S."/>
            <person name="Syed K."/>
            <person name="Tsang A."/>
            <person name="Wiebenga A."/>
            <person name="Young D."/>
            <person name="Pisabarro A."/>
            <person name="Eastwood D.C."/>
            <person name="Martin F."/>
            <person name="Cullen D."/>
            <person name="Grigoriev I.V."/>
            <person name="Hibbett D.S."/>
        </authorList>
    </citation>
    <scope>NUCLEOTIDE SEQUENCE [LARGE SCALE GENOMIC DNA]</scope>
    <source>
        <strain evidence="14 15">DJM-731 SS1</strain>
    </source>
</reference>
<evidence type="ECO:0000259" key="13">
    <source>
        <dbReference type="PROSITE" id="PS50929"/>
    </source>
</evidence>
<feature type="transmembrane region" description="Helical" evidence="11">
    <location>
        <begin position="946"/>
        <end position="970"/>
    </location>
</feature>
<dbReference type="InterPro" id="IPR050173">
    <property type="entry name" value="ABC_transporter_C-like"/>
</dbReference>
<dbReference type="PROSITE" id="PS50893">
    <property type="entry name" value="ABC_TRANSPORTER_2"/>
    <property type="match status" value="2"/>
</dbReference>
<dbReference type="CDD" id="cd03250">
    <property type="entry name" value="ABCC_MRP_domain1"/>
    <property type="match status" value="1"/>
</dbReference>
<dbReference type="HOGENOM" id="CLU_000604_27_1_1"/>
<keyword evidence="7 11" id="KW-1133">Transmembrane helix</keyword>
<evidence type="ECO:0000256" key="6">
    <source>
        <dbReference type="ARBA" id="ARBA00022840"/>
    </source>
</evidence>
<dbReference type="FunFam" id="3.40.50.300:FF:000565">
    <property type="entry name" value="ABC bile acid transporter"/>
    <property type="match status" value="1"/>
</dbReference>
<keyword evidence="4 11" id="KW-0812">Transmembrane</keyword>
<dbReference type="PROSITE" id="PS00211">
    <property type="entry name" value="ABC_TRANSPORTER_1"/>
    <property type="match status" value="2"/>
</dbReference>
<dbReference type="CDD" id="cd03244">
    <property type="entry name" value="ABCC_MRP_domain2"/>
    <property type="match status" value="1"/>
</dbReference>
<feature type="transmembrane region" description="Helical" evidence="11">
    <location>
        <begin position="903"/>
        <end position="926"/>
    </location>
</feature>
<dbReference type="SUPFAM" id="SSF52540">
    <property type="entry name" value="P-loop containing nucleoside triphosphate hydrolases"/>
    <property type="match status" value="2"/>
</dbReference>
<feature type="transmembrane region" description="Helical" evidence="11">
    <location>
        <begin position="295"/>
        <end position="317"/>
    </location>
</feature>
<feature type="domain" description="ABC transmembrane type-1" evidence="13">
    <location>
        <begin position="908"/>
        <end position="1183"/>
    </location>
</feature>
<dbReference type="RefSeq" id="XP_040627022.1">
    <property type="nucleotide sequence ID" value="XM_040776530.1"/>
</dbReference>
<dbReference type="InterPro" id="IPR036640">
    <property type="entry name" value="ABC1_TM_sf"/>
</dbReference>
<evidence type="ECO:0000259" key="12">
    <source>
        <dbReference type="PROSITE" id="PS50893"/>
    </source>
</evidence>
<dbReference type="PROSITE" id="PS50929">
    <property type="entry name" value="ABC_TM1F"/>
    <property type="match status" value="2"/>
</dbReference>
<dbReference type="FunFam" id="3.40.50.300:FF:000997">
    <property type="entry name" value="Multidrug resistance-associated protein 1"/>
    <property type="match status" value="1"/>
</dbReference>